<dbReference type="EMBL" id="CAJNYV010005185">
    <property type="protein sequence ID" value="CAF3729181.1"/>
    <property type="molecule type" value="Genomic_DNA"/>
</dbReference>
<evidence type="ECO:0000256" key="1">
    <source>
        <dbReference type="SAM" id="SignalP"/>
    </source>
</evidence>
<dbReference type="Proteomes" id="UP000663865">
    <property type="component" value="Unassembled WGS sequence"/>
</dbReference>
<dbReference type="Proteomes" id="UP000663862">
    <property type="component" value="Unassembled WGS sequence"/>
</dbReference>
<dbReference type="Proteomes" id="UP000663872">
    <property type="component" value="Unassembled WGS sequence"/>
</dbReference>
<evidence type="ECO:0000313" key="6">
    <source>
        <dbReference type="EMBL" id="CAF3729181.1"/>
    </source>
</evidence>
<dbReference type="Proteomes" id="UP000663848">
    <property type="component" value="Unassembled WGS sequence"/>
</dbReference>
<evidence type="ECO:0000313" key="8">
    <source>
        <dbReference type="EMBL" id="CAF4390487.1"/>
    </source>
</evidence>
<dbReference type="Proteomes" id="UP000663833">
    <property type="component" value="Unassembled WGS sequence"/>
</dbReference>
<dbReference type="EMBL" id="CAJNYT010002398">
    <property type="protein sequence ID" value="CAF3467023.1"/>
    <property type="molecule type" value="Genomic_DNA"/>
</dbReference>
<accession>A0A821MN58</accession>
<dbReference type="EMBL" id="CAJNYU010001987">
    <property type="protein sequence ID" value="CAF3490811.1"/>
    <property type="molecule type" value="Genomic_DNA"/>
</dbReference>
<dbReference type="OrthoDB" id="2428896at2759"/>
<dbReference type="EMBL" id="CAJNXB010003522">
    <property type="protein sequence ID" value="CAF3322395.1"/>
    <property type="molecule type" value="Genomic_DNA"/>
</dbReference>
<dbReference type="EMBL" id="CAJOBP010001299">
    <property type="protein sequence ID" value="CAF4272583.1"/>
    <property type="molecule type" value="Genomic_DNA"/>
</dbReference>
<dbReference type="EMBL" id="CAJNYD010001178">
    <property type="protein sequence ID" value="CAF3322489.1"/>
    <property type="molecule type" value="Genomic_DNA"/>
</dbReference>
<dbReference type="EMBL" id="CAJOBO010001567">
    <property type="protein sequence ID" value="CAF4390487.1"/>
    <property type="molecule type" value="Genomic_DNA"/>
</dbReference>
<evidence type="ECO:0000313" key="3">
    <source>
        <dbReference type="EMBL" id="CAF3322489.1"/>
    </source>
</evidence>
<evidence type="ECO:0000313" key="4">
    <source>
        <dbReference type="EMBL" id="CAF3467023.1"/>
    </source>
</evidence>
<evidence type="ECO:0000313" key="7">
    <source>
        <dbReference type="EMBL" id="CAF4272583.1"/>
    </source>
</evidence>
<evidence type="ECO:0000313" key="9">
    <source>
        <dbReference type="EMBL" id="CAF4424401.1"/>
    </source>
</evidence>
<name>A0A821MN58_9BILA</name>
<evidence type="ECO:0000313" key="5">
    <source>
        <dbReference type="EMBL" id="CAF3490811.1"/>
    </source>
</evidence>
<dbReference type="EMBL" id="CAJOBS010001871">
    <property type="protein sequence ID" value="CAF4770038.1"/>
    <property type="molecule type" value="Genomic_DNA"/>
</dbReference>
<gene>
    <name evidence="5" type="ORF">FME351_LOCUS16146</name>
    <name evidence="4" type="ORF">GRG538_LOCUS15369</name>
    <name evidence="8" type="ORF">HFQ381_LOCUS19370</name>
    <name evidence="6" type="ORF">KIK155_LOCUS28463</name>
    <name evidence="3" type="ORF">LUA448_LOCUS10096</name>
    <name evidence="10" type="ORF">QYT958_LOCUS7931</name>
    <name evidence="2" type="ORF">TIS948_LOCUS20311</name>
    <name evidence="11" type="ORF">TOA249_LOCUS21532</name>
    <name evidence="9" type="ORF">TSG867_LOCUS14807</name>
    <name evidence="7" type="ORF">UJA718_LOCUS10876</name>
</gene>
<sequence length="164" mass="18499">MESLVINLLLLLFLTPCYIAFSSSSSSSKNGQFHYTHNKQQLNTLYNKPIQSIQEYSRPLQMPGGNFLNKLGINHRGQVATYEDGQRFLVHKGKNFGKNSQTVTVDARYMSNNWSPRGSPVNVHHEKSVNLGDLVKSGGAHYSPICDNCIHGSQRMQERFRNGK</sequence>
<evidence type="ECO:0000313" key="2">
    <source>
        <dbReference type="EMBL" id="CAF3322395.1"/>
    </source>
</evidence>
<evidence type="ECO:0000313" key="12">
    <source>
        <dbReference type="Proteomes" id="UP000663838"/>
    </source>
</evidence>
<feature type="chain" id="PRO_5044132810" evidence="1">
    <location>
        <begin position="21"/>
        <end position="164"/>
    </location>
</feature>
<organism evidence="11 12">
    <name type="scientific">Rotaria socialis</name>
    <dbReference type="NCBI Taxonomy" id="392032"/>
    <lineage>
        <taxon>Eukaryota</taxon>
        <taxon>Metazoa</taxon>
        <taxon>Spiralia</taxon>
        <taxon>Gnathifera</taxon>
        <taxon>Rotifera</taxon>
        <taxon>Eurotatoria</taxon>
        <taxon>Bdelloidea</taxon>
        <taxon>Philodinida</taxon>
        <taxon>Philodinidae</taxon>
        <taxon>Rotaria</taxon>
    </lineage>
</organism>
<protein>
    <submittedName>
        <fullName evidence="11">Uncharacterized protein</fullName>
    </submittedName>
</protein>
<dbReference type="Proteomes" id="UP000663873">
    <property type="component" value="Unassembled WGS sequence"/>
</dbReference>
<proteinExistence type="predicted"/>
<evidence type="ECO:0000313" key="13">
    <source>
        <dbReference type="Proteomes" id="UP000663873"/>
    </source>
</evidence>
<comment type="caution">
    <text evidence="11">The sequence shown here is derived from an EMBL/GenBank/DDBJ whole genome shotgun (WGS) entry which is preliminary data.</text>
</comment>
<keyword evidence="13" id="KW-1185">Reference proteome</keyword>
<evidence type="ECO:0000313" key="11">
    <source>
        <dbReference type="EMBL" id="CAF4770038.1"/>
    </source>
</evidence>
<keyword evidence="1" id="KW-0732">Signal</keyword>
<dbReference type="EMBL" id="CAJOBR010000777">
    <property type="protein sequence ID" value="CAF4545701.1"/>
    <property type="molecule type" value="Genomic_DNA"/>
</dbReference>
<dbReference type="Proteomes" id="UP000663838">
    <property type="component" value="Unassembled WGS sequence"/>
</dbReference>
<reference evidence="11" key="1">
    <citation type="submission" date="2021-02" db="EMBL/GenBank/DDBJ databases">
        <authorList>
            <person name="Nowell W R."/>
        </authorList>
    </citation>
    <scope>NUCLEOTIDE SEQUENCE</scope>
</reference>
<dbReference type="Proteomes" id="UP000663825">
    <property type="component" value="Unassembled WGS sequence"/>
</dbReference>
<feature type="signal peptide" evidence="1">
    <location>
        <begin position="1"/>
        <end position="20"/>
    </location>
</feature>
<dbReference type="EMBL" id="CAJOBQ010000839">
    <property type="protein sequence ID" value="CAF4424401.1"/>
    <property type="molecule type" value="Genomic_DNA"/>
</dbReference>
<dbReference type="Proteomes" id="UP000663869">
    <property type="component" value="Unassembled WGS sequence"/>
</dbReference>
<dbReference type="Proteomes" id="UP000663851">
    <property type="component" value="Unassembled WGS sequence"/>
</dbReference>
<evidence type="ECO:0000313" key="10">
    <source>
        <dbReference type="EMBL" id="CAF4545701.1"/>
    </source>
</evidence>
<dbReference type="AlphaFoldDB" id="A0A821MN58"/>